<dbReference type="InterPro" id="IPR008967">
    <property type="entry name" value="p53-like_TF_DNA-bd_sf"/>
</dbReference>
<dbReference type="SUPFAM" id="SSF47655">
    <property type="entry name" value="STAT"/>
    <property type="match status" value="1"/>
</dbReference>
<dbReference type="InterPro" id="IPR000980">
    <property type="entry name" value="SH2"/>
</dbReference>
<evidence type="ECO:0000256" key="7">
    <source>
        <dbReference type="ARBA" id="ARBA00023242"/>
    </source>
</evidence>
<dbReference type="Pfam" id="PF17901">
    <property type="entry name" value="EF-hand_12"/>
    <property type="match status" value="1"/>
</dbReference>
<dbReference type="InterPro" id="IPR015347">
    <property type="entry name" value="STAT_TF_homologue_CC"/>
</dbReference>
<dbReference type="InterPro" id="IPR041410">
    <property type="entry name" value="STATa_Ig"/>
</dbReference>
<dbReference type="AlphaFoldDB" id="A0AAN7YTD9"/>
<dbReference type="InterPro" id="IPR001217">
    <property type="entry name" value="STAT"/>
</dbReference>
<dbReference type="GO" id="GO:0003677">
    <property type="term" value="F:DNA binding"/>
    <property type="evidence" value="ECO:0007669"/>
    <property type="project" value="UniProtKB-KW"/>
</dbReference>
<protein>
    <recommendedName>
        <fullName evidence="9">Signal transducer and activator of transcription</fullName>
    </recommendedName>
</protein>
<dbReference type="GO" id="GO:0003700">
    <property type="term" value="F:DNA-binding transcription factor activity"/>
    <property type="evidence" value="ECO:0007669"/>
    <property type="project" value="InterPro"/>
</dbReference>
<feature type="domain" description="SH2" evidence="11">
    <location>
        <begin position="542"/>
        <end position="623"/>
    </location>
</feature>
<keyword evidence="9" id="KW-0010">Activator</keyword>
<organism evidence="12 13">
    <name type="scientific">Dictyostelium firmibasis</name>
    <dbReference type="NCBI Taxonomy" id="79012"/>
    <lineage>
        <taxon>Eukaryota</taxon>
        <taxon>Amoebozoa</taxon>
        <taxon>Evosea</taxon>
        <taxon>Eumycetozoa</taxon>
        <taxon>Dictyostelia</taxon>
        <taxon>Dictyosteliales</taxon>
        <taxon>Dictyosteliaceae</taxon>
        <taxon>Dictyostelium</taxon>
    </lineage>
</organism>
<evidence type="ECO:0000256" key="4">
    <source>
        <dbReference type="ARBA" id="ARBA00023015"/>
    </source>
</evidence>
<dbReference type="PANTHER" id="PTHR11801">
    <property type="entry name" value="SIGNAL TRANSDUCER AND ACTIVATOR OF TRANSCRIPTION"/>
    <property type="match status" value="1"/>
</dbReference>
<keyword evidence="4 9" id="KW-0805">Transcription regulation</keyword>
<reference evidence="12 13" key="1">
    <citation type="submission" date="2023-11" db="EMBL/GenBank/DDBJ databases">
        <title>Dfirmibasis_genome.</title>
        <authorList>
            <person name="Edelbroek B."/>
            <person name="Kjellin J."/>
            <person name="Jerlstrom-Hultqvist J."/>
            <person name="Soderbom F."/>
        </authorList>
    </citation>
    <scope>NUCLEOTIDE SEQUENCE [LARGE SCALE GENOMIC DNA]</scope>
    <source>
        <strain evidence="12 13">TNS-C-14</strain>
    </source>
</reference>
<accession>A0AAN7YTD9</accession>
<dbReference type="Gene3D" id="1.20.58.240">
    <property type="entry name" value="STAT, domain 1"/>
    <property type="match status" value="1"/>
</dbReference>
<evidence type="ECO:0000256" key="9">
    <source>
        <dbReference type="RuleBase" id="RU046415"/>
    </source>
</evidence>
<dbReference type="GO" id="GO:0005737">
    <property type="term" value="C:cytoplasm"/>
    <property type="evidence" value="ECO:0007669"/>
    <property type="project" value="UniProtKB-SubCell"/>
</dbReference>
<keyword evidence="5 9" id="KW-0238">DNA-binding</keyword>
<feature type="compositionally biased region" description="Polar residues" evidence="10">
    <location>
        <begin position="73"/>
        <end position="89"/>
    </location>
</feature>
<dbReference type="SUPFAM" id="SSF49417">
    <property type="entry name" value="p53-like transcription factors"/>
    <property type="match status" value="1"/>
</dbReference>
<dbReference type="FunFam" id="3.30.505.10:FF:000099">
    <property type="entry name" value="Signal transducer and activator of transcription"/>
    <property type="match status" value="1"/>
</dbReference>
<dbReference type="FunFam" id="2.60.40.340:FF:000007">
    <property type="entry name" value="Signal transducer and activator of transcription"/>
    <property type="match status" value="1"/>
</dbReference>
<keyword evidence="7 9" id="KW-0539">Nucleus</keyword>
<evidence type="ECO:0000256" key="2">
    <source>
        <dbReference type="ARBA" id="ARBA00005586"/>
    </source>
</evidence>
<dbReference type="PROSITE" id="PS50001">
    <property type="entry name" value="SH2"/>
    <property type="match status" value="1"/>
</dbReference>
<dbReference type="InterPro" id="IPR036860">
    <property type="entry name" value="SH2_dom_sf"/>
</dbReference>
<dbReference type="Gene3D" id="3.30.505.10">
    <property type="entry name" value="SH2 domain"/>
    <property type="match status" value="1"/>
</dbReference>
<comment type="subcellular location">
    <subcellularLocation>
        <location evidence="9">Cytoplasm</location>
    </subcellularLocation>
    <subcellularLocation>
        <location evidence="1 9">Nucleus</location>
    </subcellularLocation>
</comment>
<evidence type="ECO:0000259" key="11">
    <source>
        <dbReference type="PROSITE" id="PS50001"/>
    </source>
</evidence>
<evidence type="ECO:0000256" key="5">
    <source>
        <dbReference type="ARBA" id="ARBA00023125"/>
    </source>
</evidence>
<dbReference type="Proteomes" id="UP001344447">
    <property type="component" value="Unassembled WGS sequence"/>
</dbReference>
<name>A0AAN7YTD9_9MYCE</name>
<dbReference type="SMART" id="SM00252">
    <property type="entry name" value="SH2"/>
    <property type="match status" value="1"/>
</dbReference>
<keyword evidence="3 8" id="KW-0727">SH2 domain</keyword>
<gene>
    <name evidence="12" type="ORF">RB653_005938</name>
</gene>
<dbReference type="GO" id="GO:0045892">
    <property type="term" value="P:negative regulation of DNA-templated transcription"/>
    <property type="evidence" value="ECO:0007669"/>
    <property type="project" value="UniProtKB-ARBA"/>
</dbReference>
<dbReference type="Gene3D" id="2.60.40.340">
    <property type="entry name" value="Rel homology domain (RHD), DNA-binding domain"/>
    <property type="match status" value="1"/>
</dbReference>
<evidence type="ECO:0000256" key="3">
    <source>
        <dbReference type="ARBA" id="ARBA00022999"/>
    </source>
</evidence>
<dbReference type="Pfam" id="PF09267">
    <property type="entry name" value="Dict-STAT-coil"/>
    <property type="match status" value="1"/>
</dbReference>
<keyword evidence="13" id="KW-1185">Reference proteome</keyword>
<dbReference type="EMBL" id="JAVFKY010000001">
    <property type="protein sequence ID" value="KAK5584329.1"/>
    <property type="molecule type" value="Genomic_DNA"/>
</dbReference>
<proteinExistence type="inferred from homology"/>
<sequence>MSTEFSMDDFEDFGSNATISTKDLFEGSDRLPLNQSINTTIQNLYLPNGGFAIGDQSQQQQQYYQTMPQLNQSDQFNLGRSNNLTPRTNQLQQQQQQQQPQQQQPQQQYGTQSPIHMSQTPSSPLSSPLPSPTPFSRQQNYNNNNNNSSSSSSSSQNYNNNNNNSNNNNNNSNNNSSNNSNNNNSNNNNNNNQQQGNPNLSSPQPILDTIYKLLSEQEQTLVQMIHEQSLLLNRLPQILDENSLAPLKSLSQKQITLSGQMNTEMSALDATKKGMILEPTDLAKLFALKQDLQIQFKQLSLLHNEIQSILNPQHSAPKPNVALVLKSQPFPVVISKGKQLGENQLVVLVLTGARSNFHINGPVKATMICDSHPTNKNNPTTPLEMDSQPIYPATLTAHFPLKFLAGTRKCSVNLKFGVNIRDLDNVTTTVESDASNPFVVITNECQWEGSAGVLLKKDAFDGQLEITWAQFINTLQRHFLIATKQDPVRPKRPLSSYDLKYIQTHFFGNRSIIHQQDFDKFWVWFGKSMQTLRYQRHISTLWQEGIIYGYMGRQEVNDALQNQDPGTFIIRFSERNPGQFGIAYIGVEMPARIKHYLVQPNDTAAAKKTFPDFLSEHSQFVNLLQWTKDTNGAPRFLKLHKDTALGSFAPKRTAPVPVGGYEPLNS</sequence>
<evidence type="ECO:0000256" key="10">
    <source>
        <dbReference type="SAM" id="MobiDB-lite"/>
    </source>
</evidence>
<feature type="region of interest" description="Disordered" evidence="10">
    <location>
        <begin position="73"/>
        <end position="204"/>
    </location>
</feature>
<evidence type="ECO:0000313" key="13">
    <source>
        <dbReference type="Proteomes" id="UP001344447"/>
    </source>
</evidence>
<evidence type="ECO:0000256" key="1">
    <source>
        <dbReference type="ARBA" id="ARBA00004123"/>
    </source>
</evidence>
<dbReference type="FunFam" id="1.10.238.10:FF:000446">
    <property type="entry name" value="Signal transducer and activator of transcription"/>
    <property type="match status" value="1"/>
</dbReference>
<dbReference type="GO" id="GO:0042802">
    <property type="term" value="F:identical protein binding"/>
    <property type="evidence" value="ECO:0007669"/>
    <property type="project" value="UniProtKB-ARBA"/>
</dbReference>
<comment type="caution">
    <text evidence="12">The sequence shown here is derived from an EMBL/GenBank/DDBJ whole genome shotgun (WGS) entry which is preliminary data.</text>
</comment>
<keyword evidence="6 9" id="KW-0804">Transcription</keyword>
<dbReference type="GO" id="GO:0005634">
    <property type="term" value="C:nucleus"/>
    <property type="evidence" value="ECO:0007669"/>
    <property type="project" value="UniProtKB-SubCell"/>
</dbReference>
<dbReference type="InterPro" id="IPR041604">
    <property type="entry name" value="EF-hand_12"/>
</dbReference>
<dbReference type="Pfam" id="PF18214">
    <property type="entry name" value="STATa_Ig"/>
    <property type="match status" value="1"/>
</dbReference>
<evidence type="ECO:0000313" key="12">
    <source>
        <dbReference type="EMBL" id="KAK5584329.1"/>
    </source>
</evidence>
<feature type="compositionally biased region" description="Low complexity" evidence="10">
    <location>
        <begin position="90"/>
        <end position="108"/>
    </location>
</feature>
<dbReference type="InterPro" id="IPR015988">
    <property type="entry name" value="STAT_TF_CC"/>
</dbReference>
<evidence type="ECO:0000256" key="6">
    <source>
        <dbReference type="ARBA" id="ARBA00023163"/>
    </source>
</evidence>
<feature type="compositionally biased region" description="Low complexity" evidence="10">
    <location>
        <begin position="138"/>
        <end position="195"/>
    </location>
</feature>
<dbReference type="GO" id="GO:0010557">
    <property type="term" value="P:positive regulation of macromolecule biosynthetic process"/>
    <property type="evidence" value="ECO:0007669"/>
    <property type="project" value="UniProtKB-ARBA"/>
</dbReference>
<keyword evidence="9" id="KW-0963">Cytoplasm</keyword>
<dbReference type="GO" id="GO:0007165">
    <property type="term" value="P:signal transduction"/>
    <property type="evidence" value="ECO:0007669"/>
    <property type="project" value="InterPro"/>
</dbReference>
<comment type="similarity">
    <text evidence="2 9">Belongs to the transcription factor STAT family.</text>
</comment>
<dbReference type="SUPFAM" id="SSF55550">
    <property type="entry name" value="SH2 domain"/>
    <property type="match status" value="1"/>
</dbReference>
<keyword evidence="9" id="KW-0597">Phosphoprotein</keyword>
<dbReference type="InterPro" id="IPR037059">
    <property type="entry name" value="RHD_DNA_bind_dom_sf"/>
</dbReference>
<dbReference type="Pfam" id="PF00017">
    <property type="entry name" value="SH2"/>
    <property type="match status" value="1"/>
</dbReference>
<dbReference type="CDD" id="cd09919">
    <property type="entry name" value="SH2_STAT_family"/>
    <property type="match status" value="1"/>
</dbReference>
<dbReference type="Gene3D" id="1.10.238.10">
    <property type="entry name" value="EF-hand"/>
    <property type="match status" value="1"/>
</dbReference>
<evidence type="ECO:0000256" key="8">
    <source>
        <dbReference type="PROSITE-ProRule" id="PRU00191"/>
    </source>
</evidence>